<reference evidence="2" key="1">
    <citation type="journal article" date="2014" name="Int. J. Syst. Evol. Microbiol.">
        <title>Complete genome sequence of Corynebacterium casei LMG S-19264T (=DSM 44701T), isolated from a smear-ripened cheese.</title>
        <authorList>
            <consortium name="US DOE Joint Genome Institute (JGI-PGF)"/>
            <person name="Walter F."/>
            <person name="Albersmeier A."/>
            <person name="Kalinowski J."/>
            <person name="Ruckert C."/>
        </authorList>
    </citation>
    <scope>NUCLEOTIDE SEQUENCE</scope>
    <source>
        <strain evidence="2">KCTC 42651</strain>
    </source>
</reference>
<comment type="caution">
    <text evidence="2">The sequence shown here is derived from an EMBL/GenBank/DDBJ whole genome shotgun (WGS) entry which is preliminary data.</text>
</comment>
<gene>
    <name evidence="2" type="ORF">GCM10017083_50400</name>
</gene>
<feature type="domain" description="HNH nuclease" evidence="1">
    <location>
        <begin position="222"/>
        <end position="274"/>
    </location>
</feature>
<sequence length="342" mass="37883">MPRTWWVNHKQTFSQEIKGNYLWSPKRKANGARNPFYDSMRAATPGDLVLSYADGLIRHVGRVVEFAFTAPKPEEFGATGGYWSAVGWLLPVYWVPLAAPVRPRDLIATLRPLLPDKYSPIRAATGHGLQSVYMTAIPQPVFDVVVAAGTAAGSAAFDAGVLQRGGSNSLSYRVVREELDDAVEKRVAADTTLDQTTRDAVIRARRGQGRFRDNVHAVERACRLTGITNPALLIASHIKPWRLCDTAPERLDGMNGLMLTPDADLLFDRGFVTFHDDGRPEVSTRFDKRDLRRLGLGGTAPETLGLWEAQGLSEAQAPYVASGFRPEQCAYMEYHRREVFVA</sequence>
<evidence type="ECO:0000313" key="2">
    <source>
        <dbReference type="EMBL" id="GHD62083.1"/>
    </source>
</evidence>
<proteinExistence type="predicted"/>
<reference evidence="2" key="2">
    <citation type="submission" date="2020-09" db="EMBL/GenBank/DDBJ databases">
        <authorList>
            <person name="Sun Q."/>
            <person name="Kim S."/>
        </authorList>
    </citation>
    <scope>NUCLEOTIDE SEQUENCE</scope>
    <source>
        <strain evidence="2">KCTC 42651</strain>
    </source>
</reference>
<dbReference type="GO" id="GO:0004519">
    <property type="term" value="F:endonuclease activity"/>
    <property type="evidence" value="ECO:0007669"/>
    <property type="project" value="UniProtKB-KW"/>
</dbReference>
<keyword evidence="3" id="KW-1185">Reference proteome</keyword>
<keyword evidence="2" id="KW-0540">Nuclease</keyword>
<keyword evidence="2" id="KW-0255">Endonuclease</keyword>
<protein>
    <submittedName>
        <fullName evidence="2">HNH endonuclease</fullName>
    </submittedName>
</protein>
<dbReference type="AlphaFoldDB" id="A0A918XY82"/>
<name>A0A918XY82_9PROT</name>
<accession>A0A918XY82</accession>
<dbReference type="InterPro" id="IPR003615">
    <property type="entry name" value="HNH_nuc"/>
</dbReference>
<dbReference type="Pfam" id="PF13391">
    <property type="entry name" value="HNH_2"/>
    <property type="match status" value="1"/>
</dbReference>
<organism evidence="2 3">
    <name type="scientific">Thalassobaculum fulvum</name>
    <dbReference type="NCBI Taxonomy" id="1633335"/>
    <lineage>
        <taxon>Bacteria</taxon>
        <taxon>Pseudomonadati</taxon>
        <taxon>Pseudomonadota</taxon>
        <taxon>Alphaproteobacteria</taxon>
        <taxon>Rhodospirillales</taxon>
        <taxon>Thalassobaculaceae</taxon>
        <taxon>Thalassobaculum</taxon>
    </lineage>
</organism>
<dbReference type="RefSeq" id="WP_189994942.1">
    <property type="nucleotide sequence ID" value="NZ_BMZS01000014.1"/>
</dbReference>
<dbReference type="EMBL" id="BMZS01000014">
    <property type="protein sequence ID" value="GHD62083.1"/>
    <property type="molecule type" value="Genomic_DNA"/>
</dbReference>
<evidence type="ECO:0000259" key="1">
    <source>
        <dbReference type="Pfam" id="PF13391"/>
    </source>
</evidence>
<evidence type="ECO:0000313" key="3">
    <source>
        <dbReference type="Proteomes" id="UP000630353"/>
    </source>
</evidence>
<dbReference type="Proteomes" id="UP000630353">
    <property type="component" value="Unassembled WGS sequence"/>
</dbReference>
<keyword evidence="2" id="KW-0378">Hydrolase</keyword>